<sequence>MPWYSYLLAPFALIFRIITGIRNLLFDLKILKSYRSQIPTLIVGNLSVGGTGKTPMVEFLIRNLQADFQIASLSRGYGRKTKGFLQANQESSPSDIGDEPLQIYRNFHRKIKVFVGEDRVAALDKISRISSETELVILDDAFQHRRLNGDFYCLLTPYSFPFSDDFLLPMGRLRESRSEAKRADLVIVTKCPENLKRSSKEGIQNQLRSYLRPEVSVLFSEIGYGDPYSLGEPIPFSGSVIPVSGLADDRSFVSYCKDRFEVLDVLSFPDHHEYTLADLEQFAGLVGKHHRQKPVLLTTEKDAVKLKSLANRGFLGEIPIFVLPIEAKFQSEDKQMLLSYILEKFKKK</sequence>
<dbReference type="GO" id="GO:0005524">
    <property type="term" value="F:ATP binding"/>
    <property type="evidence" value="ECO:0007669"/>
    <property type="project" value="UniProtKB-UniRule"/>
</dbReference>
<comment type="function">
    <text evidence="1 13">Transfers the gamma-phosphate of ATP to the 4'-position of a tetraacyldisaccharide 1-phosphate intermediate (termed DS-1-P) to form tetraacyldisaccharide 1,4'-bis-phosphate (lipid IVA).</text>
</comment>
<dbReference type="HAMAP" id="MF_00409">
    <property type="entry name" value="LpxK"/>
    <property type="match status" value="1"/>
</dbReference>
<organism evidence="15 16">
    <name type="scientific">Algoriphagus lacus</name>
    <dbReference type="NCBI Taxonomy" id="2056311"/>
    <lineage>
        <taxon>Bacteria</taxon>
        <taxon>Pseudomonadati</taxon>
        <taxon>Bacteroidota</taxon>
        <taxon>Cytophagia</taxon>
        <taxon>Cytophagales</taxon>
        <taxon>Cyclobacteriaceae</taxon>
        <taxon>Algoriphagus</taxon>
    </lineage>
</organism>
<dbReference type="PANTHER" id="PTHR42724:SF1">
    <property type="entry name" value="TETRAACYLDISACCHARIDE 4'-KINASE, MITOCHONDRIAL-RELATED"/>
    <property type="match status" value="1"/>
</dbReference>
<dbReference type="NCBIfam" id="TIGR00682">
    <property type="entry name" value="lpxK"/>
    <property type="match status" value="1"/>
</dbReference>
<keyword evidence="14" id="KW-1133">Transmembrane helix</keyword>
<dbReference type="Pfam" id="PF02606">
    <property type="entry name" value="LpxK"/>
    <property type="match status" value="1"/>
</dbReference>
<evidence type="ECO:0000256" key="12">
    <source>
        <dbReference type="ARBA" id="ARBA00029757"/>
    </source>
</evidence>
<dbReference type="PANTHER" id="PTHR42724">
    <property type="entry name" value="TETRAACYLDISACCHARIDE 4'-KINASE"/>
    <property type="match status" value="1"/>
</dbReference>
<evidence type="ECO:0000256" key="13">
    <source>
        <dbReference type="HAMAP-Rule" id="MF_00409"/>
    </source>
</evidence>
<evidence type="ECO:0000256" key="4">
    <source>
        <dbReference type="ARBA" id="ARBA00016436"/>
    </source>
</evidence>
<evidence type="ECO:0000313" key="16">
    <source>
        <dbReference type="Proteomes" id="UP000283522"/>
    </source>
</evidence>
<evidence type="ECO:0000256" key="10">
    <source>
        <dbReference type="ARBA" id="ARBA00022840"/>
    </source>
</evidence>
<evidence type="ECO:0000256" key="1">
    <source>
        <dbReference type="ARBA" id="ARBA00002274"/>
    </source>
</evidence>
<dbReference type="AlphaFoldDB" id="A0A418PR59"/>
<dbReference type="GO" id="GO:0009244">
    <property type="term" value="P:lipopolysaccharide core region biosynthetic process"/>
    <property type="evidence" value="ECO:0007669"/>
    <property type="project" value="TreeGrafter"/>
</dbReference>
<keyword evidence="16" id="KW-1185">Reference proteome</keyword>
<keyword evidence="10 13" id="KW-0067">ATP-binding</keyword>
<dbReference type="SUPFAM" id="SSF52540">
    <property type="entry name" value="P-loop containing nucleoside triphosphate hydrolases"/>
    <property type="match status" value="1"/>
</dbReference>
<accession>A0A418PR59</accession>
<name>A0A418PR59_9BACT</name>
<gene>
    <name evidence="13 15" type="primary">lpxK</name>
    <name evidence="15" type="ORF">D0X99_11610</name>
</gene>
<evidence type="ECO:0000256" key="9">
    <source>
        <dbReference type="ARBA" id="ARBA00022777"/>
    </source>
</evidence>
<evidence type="ECO:0000313" key="15">
    <source>
        <dbReference type="EMBL" id="RIW15086.1"/>
    </source>
</evidence>
<protein>
    <recommendedName>
        <fullName evidence="4 13">Tetraacyldisaccharide 4'-kinase</fullName>
        <ecNumber evidence="3 13">2.7.1.130</ecNumber>
    </recommendedName>
    <alternativeName>
        <fullName evidence="12 13">Lipid A 4'-kinase</fullName>
    </alternativeName>
</protein>
<keyword evidence="7 13" id="KW-0808">Transferase</keyword>
<evidence type="ECO:0000256" key="8">
    <source>
        <dbReference type="ARBA" id="ARBA00022741"/>
    </source>
</evidence>
<evidence type="ECO:0000256" key="3">
    <source>
        <dbReference type="ARBA" id="ARBA00012071"/>
    </source>
</evidence>
<dbReference type="Proteomes" id="UP000283522">
    <property type="component" value="Unassembled WGS sequence"/>
</dbReference>
<feature type="binding site" evidence="13">
    <location>
        <begin position="47"/>
        <end position="54"/>
    </location>
    <ligand>
        <name>ATP</name>
        <dbReference type="ChEBI" id="CHEBI:30616"/>
    </ligand>
</feature>
<dbReference type="InterPro" id="IPR003758">
    <property type="entry name" value="LpxK"/>
</dbReference>
<evidence type="ECO:0000256" key="7">
    <source>
        <dbReference type="ARBA" id="ARBA00022679"/>
    </source>
</evidence>
<evidence type="ECO:0000256" key="11">
    <source>
        <dbReference type="ARBA" id="ARBA00023098"/>
    </source>
</evidence>
<evidence type="ECO:0000256" key="2">
    <source>
        <dbReference type="ARBA" id="ARBA00004870"/>
    </source>
</evidence>
<evidence type="ECO:0000256" key="5">
    <source>
        <dbReference type="ARBA" id="ARBA00022516"/>
    </source>
</evidence>
<comment type="pathway">
    <text evidence="2 13">Glycolipid biosynthesis; lipid IV(A) biosynthesis; lipid IV(A) from (3R)-3-hydroxytetradecanoyl-[acyl-carrier-protein] and UDP-N-acetyl-alpha-D-glucosamine: step 6/6.</text>
</comment>
<comment type="catalytic activity">
    <reaction evidence="13">
        <text>a lipid A disaccharide + ATP = a lipid IVA + ADP + H(+)</text>
        <dbReference type="Rhea" id="RHEA:67840"/>
        <dbReference type="ChEBI" id="CHEBI:15378"/>
        <dbReference type="ChEBI" id="CHEBI:30616"/>
        <dbReference type="ChEBI" id="CHEBI:176343"/>
        <dbReference type="ChEBI" id="CHEBI:176425"/>
        <dbReference type="ChEBI" id="CHEBI:456216"/>
        <dbReference type="EC" id="2.7.1.130"/>
    </reaction>
</comment>
<comment type="caution">
    <text evidence="15">The sequence shown here is derived from an EMBL/GenBank/DDBJ whole genome shotgun (WGS) entry which is preliminary data.</text>
</comment>
<dbReference type="UniPathway" id="UPA00359">
    <property type="reaction ID" value="UER00482"/>
</dbReference>
<dbReference type="GO" id="GO:0009245">
    <property type="term" value="P:lipid A biosynthetic process"/>
    <property type="evidence" value="ECO:0007669"/>
    <property type="project" value="UniProtKB-UniRule"/>
</dbReference>
<dbReference type="RefSeq" id="WP_119477991.1">
    <property type="nucleotide sequence ID" value="NZ_QXML01000005.1"/>
</dbReference>
<dbReference type="GO" id="GO:0009029">
    <property type="term" value="F:lipid-A 4'-kinase activity"/>
    <property type="evidence" value="ECO:0007669"/>
    <property type="project" value="UniProtKB-UniRule"/>
</dbReference>
<keyword evidence="8 13" id="KW-0547">Nucleotide-binding</keyword>
<reference evidence="15 16" key="1">
    <citation type="submission" date="2018-09" db="EMBL/GenBank/DDBJ databases">
        <authorList>
            <person name="Wang X."/>
            <person name="Du Z."/>
        </authorList>
    </citation>
    <scope>NUCLEOTIDE SEQUENCE [LARGE SCALE GENOMIC DNA]</scope>
    <source>
        <strain evidence="15 16">N3</strain>
    </source>
</reference>
<dbReference type="InterPro" id="IPR027417">
    <property type="entry name" value="P-loop_NTPase"/>
</dbReference>
<dbReference type="OrthoDB" id="9766423at2"/>
<comment type="similarity">
    <text evidence="13">Belongs to the LpxK family.</text>
</comment>
<keyword evidence="14" id="KW-0812">Transmembrane</keyword>
<keyword evidence="5 13" id="KW-0444">Lipid biosynthesis</keyword>
<dbReference type="GO" id="GO:0005886">
    <property type="term" value="C:plasma membrane"/>
    <property type="evidence" value="ECO:0007669"/>
    <property type="project" value="TreeGrafter"/>
</dbReference>
<evidence type="ECO:0000256" key="14">
    <source>
        <dbReference type="SAM" id="Phobius"/>
    </source>
</evidence>
<keyword evidence="11 13" id="KW-0443">Lipid metabolism</keyword>
<dbReference type="EC" id="2.7.1.130" evidence="3 13"/>
<evidence type="ECO:0000256" key="6">
    <source>
        <dbReference type="ARBA" id="ARBA00022556"/>
    </source>
</evidence>
<proteinExistence type="inferred from homology"/>
<dbReference type="EMBL" id="QXML01000005">
    <property type="protein sequence ID" value="RIW15086.1"/>
    <property type="molecule type" value="Genomic_DNA"/>
</dbReference>
<keyword evidence="9 13" id="KW-0418">Kinase</keyword>
<feature type="transmembrane region" description="Helical" evidence="14">
    <location>
        <begin position="6"/>
        <end position="25"/>
    </location>
</feature>
<keyword evidence="6 13" id="KW-0441">Lipid A biosynthesis</keyword>
<keyword evidence="14" id="KW-0472">Membrane</keyword>